<evidence type="ECO:0000256" key="2">
    <source>
        <dbReference type="ARBA" id="ARBA00004174"/>
    </source>
</evidence>
<accession>A0A6F8GYH4</accession>
<feature type="binding site" description="axial binding residue" evidence="12">
    <location>
        <position position="448"/>
    </location>
    <ligand>
        <name>heme</name>
        <dbReference type="ChEBI" id="CHEBI:30413"/>
    </ligand>
    <ligandPart>
        <name>Fe</name>
        <dbReference type="ChEBI" id="CHEBI:18248"/>
    </ligandPart>
</feature>
<evidence type="ECO:0000256" key="3">
    <source>
        <dbReference type="ARBA" id="ARBA00004406"/>
    </source>
</evidence>
<feature type="transmembrane region" description="Helical" evidence="14">
    <location>
        <begin position="35"/>
        <end position="51"/>
    </location>
</feature>
<dbReference type="PANTHER" id="PTHR24291">
    <property type="entry name" value="CYTOCHROME P450 FAMILY 4"/>
    <property type="match status" value="1"/>
</dbReference>
<comment type="similarity">
    <text evidence="4 13">Belongs to the cytochrome P450 family.</text>
</comment>
<dbReference type="InterPro" id="IPR002401">
    <property type="entry name" value="Cyt_P450_E_grp-I"/>
</dbReference>
<keyword evidence="7" id="KW-0256">Endoplasmic reticulum</keyword>
<dbReference type="InterPro" id="IPR017972">
    <property type="entry name" value="Cyt_P450_CS"/>
</dbReference>
<evidence type="ECO:0000256" key="6">
    <source>
        <dbReference type="ARBA" id="ARBA00022723"/>
    </source>
</evidence>
<evidence type="ECO:0000256" key="14">
    <source>
        <dbReference type="SAM" id="Phobius"/>
    </source>
</evidence>
<dbReference type="FunFam" id="1.10.630.10:FF:000182">
    <property type="entry name" value="Cytochrome P450 3A4"/>
    <property type="match status" value="1"/>
</dbReference>
<evidence type="ECO:0000256" key="9">
    <source>
        <dbReference type="ARBA" id="ARBA00023002"/>
    </source>
</evidence>
<evidence type="ECO:0000256" key="7">
    <source>
        <dbReference type="ARBA" id="ARBA00022824"/>
    </source>
</evidence>
<reference evidence="15" key="1">
    <citation type="submission" date="2017-03" db="EMBL/GenBank/DDBJ databases">
        <authorList>
            <person name="Zhang X.Y."/>
            <person name="Li Y.H."/>
            <person name="Kang X.L."/>
            <person name="Wu H.H."/>
            <person name="Yu R.R."/>
            <person name="Guo Y.Q."/>
            <person name="Wang J.X."/>
            <person name="Zhang J.Z."/>
            <person name="Ma E.B."/>
        </authorList>
    </citation>
    <scope>NUCLEOTIDE SEQUENCE</scope>
    <source>
        <strain evidence="15">Locust strain-K15</strain>
    </source>
</reference>
<organism evidence="15">
    <name type="scientific">Locusta migratoria</name>
    <name type="common">Migratory locust</name>
    <dbReference type="NCBI Taxonomy" id="7004"/>
    <lineage>
        <taxon>Eukaryota</taxon>
        <taxon>Metazoa</taxon>
        <taxon>Ecdysozoa</taxon>
        <taxon>Arthropoda</taxon>
        <taxon>Hexapoda</taxon>
        <taxon>Insecta</taxon>
        <taxon>Pterygota</taxon>
        <taxon>Neoptera</taxon>
        <taxon>Polyneoptera</taxon>
        <taxon>Orthoptera</taxon>
        <taxon>Caelifera</taxon>
        <taxon>Acrididea</taxon>
        <taxon>Acridomorpha</taxon>
        <taxon>Acridoidea</taxon>
        <taxon>Acrididae</taxon>
        <taxon>Oedipodinae</taxon>
        <taxon>Locusta</taxon>
    </lineage>
</organism>
<evidence type="ECO:0000256" key="10">
    <source>
        <dbReference type="ARBA" id="ARBA00023004"/>
    </source>
</evidence>
<evidence type="ECO:0000256" key="4">
    <source>
        <dbReference type="ARBA" id="ARBA00010617"/>
    </source>
</evidence>
<reference evidence="15" key="2">
    <citation type="journal article" date="2020" name="Int. J. Biol. Macromol.">
        <title>Transcriptome analysis of antennal cytochrome P450s and their transcriptional responses to plant and locust volatiles in Locusta migratoria.</title>
        <authorList>
            <person name="Wu H."/>
            <person name="Liu Y."/>
            <person name="Shi X."/>
            <person name="Zhang X."/>
            <person name="Ye C."/>
            <person name="Zhu K.Y."/>
            <person name="Zhu F."/>
            <person name="Zhang J."/>
            <person name="Ma E."/>
        </authorList>
    </citation>
    <scope>NUCLEOTIDE SEQUENCE</scope>
    <source>
        <strain evidence="15">Locust strain-K15</strain>
    </source>
</reference>
<proteinExistence type="evidence at transcript level"/>
<evidence type="ECO:0000256" key="12">
    <source>
        <dbReference type="PIRSR" id="PIRSR602401-1"/>
    </source>
</evidence>
<sequence>MADVASLLVAVAAVAVVASHLYRKWRWGQLERLPGLVPLPFVGTTYVAFFTKRPDRMRKLDEVIKKLGPIFRSWIGPYPHVMIQKPEYLEKIMSSSELIEKSSFYSFLHPWLGQGLLTSSGSKWHERRKMITPAFHFRILDNFIEIFAENGEILVEKLKPKADGKEFDIYPFITRCALDIICETAMGTLVNAQNQTQSTYVNAVYRISELTMKRMITPWLHFDFIFKRSSAGKEYYDQLNILHGFTKKVIRERKSARKTNGAQSKVPLEDDLGRKRRVAFLDMLLDASENGQKLSDQELQEEVDTFMFEGHDTTSVAISWVLVLLGHHPEIQEKIFAEQEDIFRDNPGRRPSTHDLNNMKYLEMVIKEALRLYPSVPAVSRRVTKEIQLGGYTIPEGCAISLNIRHTHRDPEHWPDPERFDPDRFLPDRVLGRHPYAYVPFSAGPRNCIGKGQKFALLEEKAVLSYVLRNFRVETVERLEDLRLIGELVLRPISGVNLRLRPR</sequence>
<dbReference type="GO" id="GO:0004497">
    <property type="term" value="F:monooxygenase activity"/>
    <property type="evidence" value="ECO:0007669"/>
    <property type="project" value="UniProtKB-KW"/>
</dbReference>
<dbReference type="GO" id="GO:0005789">
    <property type="term" value="C:endoplasmic reticulum membrane"/>
    <property type="evidence" value="ECO:0007669"/>
    <property type="project" value="UniProtKB-SubCell"/>
</dbReference>
<protein>
    <submittedName>
        <fullName evidence="15">CYP450</fullName>
    </submittedName>
</protein>
<keyword evidence="6 12" id="KW-0479">Metal-binding</keyword>
<dbReference type="PANTHER" id="PTHR24291:SF209">
    <property type="entry name" value="CYTOCHROME P450-LIKE PROTEIN"/>
    <property type="match status" value="1"/>
</dbReference>
<keyword evidence="11 13" id="KW-0503">Monooxygenase</keyword>
<dbReference type="GO" id="GO:0005506">
    <property type="term" value="F:iron ion binding"/>
    <property type="evidence" value="ECO:0007669"/>
    <property type="project" value="InterPro"/>
</dbReference>
<dbReference type="Pfam" id="PF00067">
    <property type="entry name" value="p450"/>
    <property type="match status" value="1"/>
</dbReference>
<dbReference type="PROSITE" id="PS00086">
    <property type="entry name" value="CYTOCHROME_P450"/>
    <property type="match status" value="1"/>
</dbReference>
<comment type="subcellular location">
    <subcellularLocation>
        <location evidence="3">Endoplasmic reticulum membrane</location>
        <topology evidence="3">Peripheral membrane protein</topology>
    </subcellularLocation>
    <subcellularLocation>
        <location evidence="2">Microsome membrane</location>
        <topology evidence="2">Peripheral membrane protein</topology>
    </subcellularLocation>
</comment>
<evidence type="ECO:0000256" key="11">
    <source>
        <dbReference type="ARBA" id="ARBA00023033"/>
    </source>
</evidence>
<keyword evidence="8" id="KW-0492">Microsome</keyword>
<dbReference type="SMR" id="A0A6F8GYH4"/>
<dbReference type="Gene3D" id="1.10.630.10">
    <property type="entry name" value="Cytochrome P450"/>
    <property type="match status" value="1"/>
</dbReference>
<dbReference type="EMBL" id="KY852442">
    <property type="protein sequence ID" value="AVL92880.1"/>
    <property type="molecule type" value="mRNA"/>
</dbReference>
<dbReference type="InterPro" id="IPR050196">
    <property type="entry name" value="Cytochrome_P450_Monoox"/>
</dbReference>
<evidence type="ECO:0000256" key="1">
    <source>
        <dbReference type="ARBA" id="ARBA00001971"/>
    </source>
</evidence>
<dbReference type="InterPro" id="IPR001128">
    <property type="entry name" value="Cyt_P450"/>
</dbReference>
<evidence type="ECO:0000256" key="5">
    <source>
        <dbReference type="ARBA" id="ARBA00022617"/>
    </source>
</evidence>
<dbReference type="SUPFAM" id="SSF48264">
    <property type="entry name" value="Cytochrome P450"/>
    <property type="match status" value="1"/>
</dbReference>
<dbReference type="AlphaFoldDB" id="A0A6F8GYH4"/>
<keyword evidence="9 13" id="KW-0560">Oxidoreductase</keyword>
<keyword evidence="5 12" id="KW-0349">Heme</keyword>
<dbReference type="GO" id="GO:0020037">
    <property type="term" value="F:heme binding"/>
    <property type="evidence" value="ECO:0007669"/>
    <property type="project" value="InterPro"/>
</dbReference>
<evidence type="ECO:0000313" key="15">
    <source>
        <dbReference type="EMBL" id="AVL92880.1"/>
    </source>
</evidence>
<name>A0A6F8GYH4_LOCMI</name>
<keyword evidence="14" id="KW-0472">Membrane</keyword>
<keyword evidence="14" id="KW-0812">Transmembrane</keyword>
<comment type="cofactor">
    <cofactor evidence="1 12">
        <name>heme</name>
        <dbReference type="ChEBI" id="CHEBI:30413"/>
    </cofactor>
</comment>
<dbReference type="PRINTS" id="PR00463">
    <property type="entry name" value="EP450I"/>
</dbReference>
<keyword evidence="10 12" id="KW-0408">Iron</keyword>
<dbReference type="PRINTS" id="PR00385">
    <property type="entry name" value="P450"/>
</dbReference>
<evidence type="ECO:0000256" key="13">
    <source>
        <dbReference type="RuleBase" id="RU000461"/>
    </source>
</evidence>
<dbReference type="InterPro" id="IPR036396">
    <property type="entry name" value="Cyt_P450_sf"/>
</dbReference>
<dbReference type="GO" id="GO:0016705">
    <property type="term" value="F:oxidoreductase activity, acting on paired donors, with incorporation or reduction of molecular oxygen"/>
    <property type="evidence" value="ECO:0007669"/>
    <property type="project" value="InterPro"/>
</dbReference>
<evidence type="ECO:0000256" key="8">
    <source>
        <dbReference type="ARBA" id="ARBA00022848"/>
    </source>
</evidence>
<keyword evidence="14" id="KW-1133">Transmembrane helix</keyword>